<gene>
    <name evidence="4" type="ORF">GCM10017764_03050</name>
</gene>
<dbReference type="InterPro" id="IPR023753">
    <property type="entry name" value="FAD/NAD-binding_dom"/>
</dbReference>
<keyword evidence="2" id="KW-0560">Oxidoreductase</keyword>
<dbReference type="Gene3D" id="3.50.50.60">
    <property type="entry name" value="FAD/NAD(P)-binding domain"/>
    <property type="match status" value="2"/>
</dbReference>
<dbReference type="RefSeq" id="WP_189624832.1">
    <property type="nucleotide sequence ID" value="NZ_BNAF01000001.1"/>
</dbReference>
<dbReference type="InterPro" id="IPR050097">
    <property type="entry name" value="Ferredoxin-NADP_redctase_2"/>
</dbReference>
<sequence>MKKDKAWDAIIIGGSYAGLSAAMSLGRSLRRTLIIDDEQPCNRQTPHSHNFLTQDGRTPKEIATLAQSQVMSYPDVSRLQGSVVRAKKYTEGFSVETADGQIFETKKLILAGGIQDLLPSIPGLAACWGITAIHCPYCHGYEFRTKETAILADGDRAFHLAGMVRNLTANLTLITSPKHFNEVQLAQLKRNQISILDVDITAIQHDAGKMSSLELSNGDIQAVDALYVAAPFVQRDDIYQQLGCALTENGYIKVDGFQKTSTDGVYACGDNSSMMRSVATAVYTGNLTGAMVNRELVEEEFNREVI</sequence>
<dbReference type="EMBL" id="BNAF01000001">
    <property type="protein sequence ID" value="GHE23337.1"/>
    <property type="molecule type" value="Genomic_DNA"/>
</dbReference>
<dbReference type="PRINTS" id="PR00469">
    <property type="entry name" value="PNDRDTASEII"/>
</dbReference>
<organism evidence="4 5">
    <name type="scientific">Sphingobacterium griseoflavum</name>
    <dbReference type="NCBI Taxonomy" id="1474952"/>
    <lineage>
        <taxon>Bacteria</taxon>
        <taxon>Pseudomonadati</taxon>
        <taxon>Bacteroidota</taxon>
        <taxon>Sphingobacteriia</taxon>
        <taxon>Sphingobacteriales</taxon>
        <taxon>Sphingobacteriaceae</taxon>
        <taxon>Sphingobacterium</taxon>
    </lineage>
</organism>
<dbReference type="Proteomes" id="UP000620550">
    <property type="component" value="Unassembled WGS sequence"/>
</dbReference>
<keyword evidence="5" id="KW-1185">Reference proteome</keyword>
<name>A0ABQ3HV33_9SPHI</name>
<dbReference type="Pfam" id="PF07992">
    <property type="entry name" value="Pyr_redox_2"/>
    <property type="match status" value="1"/>
</dbReference>
<evidence type="ECO:0000313" key="5">
    <source>
        <dbReference type="Proteomes" id="UP000620550"/>
    </source>
</evidence>
<evidence type="ECO:0000313" key="4">
    <source>
        <dbReference type="EMBL" id="GHE23337.1"/>
    </source>
</evidence>
<accession>A0ABQ3HV33</accession>
<dbReference type="SUPFAM" id="SSF51905">
    <property type="entry name" value="FAD/NAD(P)-binding domain"/>
    <property type="match status" value="1"/>
</dbReference>
<dbReference type="PANTHER" id="PTHR48105">
    <property type="entry name" value="THIOREDOXIN REDUCTASE 1-RELATED-RELATED"/>
    <property type="match status" value="1"/>
</dbReference>
<dbReference type="InterPro" id="IPR036188">
    <property type="entry name" value="FAD/NAD-bd_sf"/>
</dbReference>
<protein>
    <recommendedName>
        <fullName evidence="3">FAD/NAD(P)-binding domain-containing protein</fullName>
    </recommendedName>
</protein>
<evidence type="ECO:0000256" key="2">
    <source>
        <dbReference type="ARBA" id="ARBA00023002"/>
    </source>
</evidence>
<reference evidence="5" key="1">
    <citation type="journal article" date="2019" name="Int. J. Syst. Evol. Microbiol.">
        <title>The Global Catalogue of Microorganisms (GCM) 10K type strain sequencing project: providing services to taxonomists for standard genome sequencing and annotation.</title>
        <authorList>
            <consortium name="The Broad Institute Genomics Platform"/>
            <consortium name="The Broad Institute Genome Sequencing Center for Infectious Disease"/>
            <person name="Wu L."/>
            <person name="Ma J."/>
        </authorList>
    </citation>
    <scope>NUCLEOTIDE SEQUENCE [LARGE SCALE GENOMIC DNA]</scope>
    <source>
        <strain evidence="5">CGMCC 1.12966</strain>
    </source>
</reference>
<comment type="caution">
    <text evidence="4">The sequence shown here is derived from an EMBL/GenBank/DDBJ whole genome shotgun (WGS) entry which is preliminary data.</text>
</comment>
<evidence type="ECO:0000256" key="1">
    <source>
        <dbReference type="ARBA" id="ARBA00022630"/>
    </source>
</evidence>
<proteinExistence type="predicted"/>
<dbReference type="PRINTS" id="PR00368">
    <property type="entry name" value="FADPNR"/>
</dbReference>
<evidence type="ECO:0000259" key="3">
    <source>
        <dbReference type="Pfam" id="PF07992"/>
    </source>
</evidence>
<feature type="domain" description="FAD/NAD(P)-binding" evidence="3">
    <location>
        <begin position="8"/>
        <end position="285"/>
    </location>
</feature>
<keyword evidence="1" id="KW-0285">Flavoprotein</keyword>